<dbReference type="EC" id="2.7.13.3" evidence="2"/>
<reference evidence="8 9" key="1">
    <citation type="submission" date="2016-04" db="EMBL/GenBank/DDBJ databases">
        <authorList>
            <person name="Chen L."/>
            <person name="Zhuang W."/>
            <person name="Wang G."/>
        </authorList>
    </citation>
    <scope>NUCLEOTIDE SEQUENCE [LARGE SCALE GENOMIC DNA]</scope>
    <source>
        <strain evidence="9">GR20</strain>
    </source>
</reference>
<evidence type="ECO:0000256" key="5">
    <source>
        <dbReference type="ARBA" id="ARBA00022777"/>
    </source>
</evidence>
<dbReference type="InterPro" id="IPR003594">
    <property type="entry name" value="HATPase_dom"/>
</dbReference>
<proteinExistence type="predicted"/>
<comment type="catalytic activity">
    <reaction evidence="1">
        <text>ATP + protein L-histidine = ADP + protein N-phospho-L-histidine.</text>
        <dbReference type="EC" id="2.7.13.3"/>
    </reaction>
</comment>
<evidence type="ECO:0000313" key="9">
    <source>
        <dbReference type="Proteomes" id="UP000192277"/>
    </source>
</evidence>
<dbReference type="Gene3D" id="3.30.565.10">
    <property type="entry name" value="Histidine kinase-like ATPase, C-terminal domain"/>
    <property type="match status" value="1"/>
</dbReference>
<keyword evidence="9" id="KW-1185">Reference proteome</keyword>
<organism evidence="8 9">
    <name type="scientific">Niastella koreensis</name>
    <dbReference type="NCBI Taxonomy" id="354356"/>
    <lineage>
        <taxon>Bacteria</taxon>
        <taxon>Pseudomonadati</taxon>
        <taxon>Bacteroidota</taxon>
        <taxon>Chitinophagia</taxon>
        <taxon>Chitinophagales</taxon>
        <taxon>Chitinophagaceae</taxon>
        <taxon>Niastella</taxon>
    </lineage>
</organism>
<evidence type="ECO:0000256" key="3">
    <source>
        <dbReference type="ARBA" id="ARBA00022553"/>
    </source>
</evidence>
<dbReference type="SMART" id="SM00388">
    <property type="entry name" value="HisKA"/>
    <property type="match status" value="1"/>
</dbReference>
<dbReference type="SMART" id="SM00387">
    <property type="entry name" value="HATPase_c"/>
    <property type="match status" value="1"/>
</dbReference>
<comment type="caution">
    <text evidence="8">The sequence shown here is derived from an EMBL/GenBank/DDBJ whole genome shotgun (WGS) entry which is preliminary data.</text>
</comment>
<dbReference type="InterPro" id="IPR007891">
    <property type="entry name" value="CHASE3"/>
</dbReference>
<dbReference type="EMBL" id="LWBO01000012">
    <property type="protein sequence ID" value="OQP48754.1"/>
    <property type="molecule type" value="Genomic_DNA"/>
</dbReference>
<dbReference type="CDD" id="cd00082">
    <property type="entry name" value="HisKA"/>
    <property type="match status" value="1"/>
</dbReference>
<gene>
    <name evidence="8" type="ORF">A4D02_08605</name>
</gene>
<evidence type="ECO:0000256" key="1">
    <source>
        <dbReference type="ARBA" id="ARBA00000085"/>
    </source>
</evidence>
<evidence type="ECO:0000256" key="4">
    <source>
        <dbReference type="ARBA" id="ARBA00022679"/>
    </source>
</evidence>
<dbReference type="Proteomes" id="UP000192277">
    <property type="component" value="Unassembled WGS sequence"/>
</dbReference>
<feature type="domain" description="Histidine kinase" evidence="7">
    <location>
        <begin position="242"/>
        <end position="470"/>
    </location>
</feature>
<dbReference type="Gene3D" id="1.10.287.130">
    <property type="match status" value="1"/>
</dbReference>
<evidence type="ECO:0000313" key="8">
    <source>
        <dbReference type="EMBL" id="OQP48754.1"/>
    </source>
</evidence>
<dbReference type="PRINTS" id="PR00344">
    <property type="entry name" value="BCTRLSENSOR"/>
</dbReference>
<name>A0ABX3NWY3_9BACT</name>
<dbReference type="InterPro" id="IPR005467">
    <property type="entry name" value="His_kinase_dom"/>
</dbReference>
<evidence type="ECO:0000256" key="2">
    <source>
        <dbReference type="ARBA" id="ARBA00012438"/>
    </source>
</evidence>
<evidence type="ECO:0000256" key="6">
    <source>
        <dbReference type="SAM" id="Phobius"/>
    </source>
</evidence>
<keyword evidence="6" id="KW-0812">Transmembrane</keyword>
<dbReference type="SUPFAM" id="SSF55874">
    <property type="entry name" value="ATPase domain of HSP90 chaperone/DNA topoisomerase II/histidine kinase"/>
    <property type="match status" value="1"/>
</dbReference>
<feature type="transmembrane region" description="Helical" evidence="6">
    <location>
        <begin position="189"/>
        <end position="209"/>
    </location>
</feature>
<dbReference type="Pfam" id="PF02518">
    <property type="entry name" value="HATPase_c"/>
    <property type="match status" value="1"/>
</dbReference>
<dbReference type="PANTHER" id="PTHR42878">
    <property type="entry name" value="TWO-COMPONENT HISTIDINE KINASE"/>
    <property type="match status" value="1"/>
</dbReference>
<sequence length="471" mass="54595">MGSDVEIYPRFVELITMKKRLFFIITAFVLSLVITLSLSYLLFESYVQSNAQNRRIEHAYKVILKTSELENFIKEAETGQRGYLLTNDSVFLQPYLRIRADITPGYDSLKRLTADNNHQQLLLNMAGLLMNNLIDHFQHSVFLKSRISLMETKTNMDSLRNVFKEIQAEETKLVKRNSVNRYEQVMPRYFTAIFLFAATIIFISFLVILKEYRQRSLYQKQLEQKMLEVNAYNVELEQIAFATSHDLQEPLRRIRTFSDRLLWKYRDQLNEDGQMILSRIDYSARRMQGLIEDLMNFANLVRGGEAISEVDADRLLQSVCELLKPDIELKRATIHIGQMPKITGFEKQLYLMFKALIDNAIKFSKPGIPPVVTIQCVQTTGEELTHIDHKLLKKQFIRISVQDNGIGFSNEFTQKIFLIFQRLHSTAEYEGKGIGLAIVERVMTNHSGYVVAISKPDKGALFNLYFPLPES</sequence>
<keyword evidence="6" id="KW-0472">Membrane</keyword>
<dbReference type="CDD" id="cd19410">
    <property type="entry name" value="HK9-like_sensor"/>
    <property type="match status" value="1"/>
</dbReference>
<dbReference type="Pfam" id="PF05227">
    <property type="entry name" value="CHASE3"/>
    <property type="match status" value="1"/>
</dbReference>
<dbReference type="PROSITE" id="PS50109">
    <property type="entry name" value="HIS_KIN"/>
    <property type="match status" value="1"/>
</dbReference>
<feature type="transmembrane region" description="Helical" evidence="6">
    <location>
        <begin position="21"/>
        <end position="43"/>
    </location>
</feature>
<dbReference type="InterPro" id="IPR036097">
    <property type="entry name" value="HisK_dim/P_sf"/>
</dbReference>
<dbReference type="InterPro" id="IPR050351">
    <property type="entry name" value="BphY/WalK/GraS-like"/>
</dbReference>
<protein>
    <recommendedName>
        <fullName evidence="2">histidine kinase</fullName>
        <ecNumber evidence="2">2.7.13.3</ecNumber>
    </recommendedName>
</protein>
<accession>A0ABX3NWY3</accession>
<dbReference type="InterPro" id="IPR036890">
    <property type="entry name" value="HATPase_C_sf"/>
</dbReference>
<keyword evidence="3" id="KW-0597">Phosphoprotein</keyword>
<evidence type="ECO:0000259" key="7">
    <source>
        <dbReference type="PROSITE" id="PS50109"/>
    </source>
</evidence>
<dbReference type="InterPro" id="IPR004358">
    <property type="entry name" value="Sig_transdc_His_kin-like_C"/>
</dbReference>
<dbReference type="Pfam" id="PF00512">
    <property type="entry name" value="HisKA"/>
    <property type="match status" value="1"/>
</dbReference>
<dbReference type="PANTHER" id="PTHR42878:SF15">
    <property type="entry name" value="BACTERIOPHYTOCHROME"/>
    <property type="match status" value="1"/>
</dbReference>
<dbReference type="SUPFAM" id="SSF47384">
    <property type="entry name" value="Homodimeric domain of signal transducing histidine kinase"/>
    <property type="match status" value="1"/>
</dbReference>
<keyword evidence="6" id="KW-1133">Transmembrane helix</keyword>
<keyword evidence="5" id="KW-0418">Kinase</keyword>
<keyword evidence="4" id="KW-0808">Transferase</keyword>
<dbReference type="InterPro" id="IPR003661">
    <property type="entry name" value="HisK_dim/P_dom"/>
</dbReference>